<dbReference type="InterPro" id="IPR022653">
    <property type="entry name" value="De-COase2_pyr-phos_BS"/>
</dbReference>
<dbReference type="PRINTS" id="PR01179">
    <property type="entry name" value="ODADCRBXLASE"/>
</dbReference>
<dbReference type="FunFam" id="3.20.20.10:FF:000003">
    <property type="entry name" value="Diaminopimelate decarboxylase"/>
    <property type="match status" value="1"/>
</dbReference>
<dbReference type="PANTHER" id="PTHR43727:SF2">
    <property type="entry name" value="GROUP IV DECARBOXYLASE"/>
    <property type="match status" value="1"/>
</dbReference>
<dbReference type="GO" id="GO:0008836">
    <property type="term" value="F:diaminopimelate decarboxylase activity"/>
    <property type="evidence" value="ECO:0007669"/>
    <property type="project" value="InterPro"/>
</dbReference>
<dbReference type="CDD" id="cd06828">
    <property type="entry name" value="PLPDE_III_DapDC"/>
    <property type="match status" value="1"/>
</dbReference>
<dbReference type="Pfam" id="PF02784">
    <property type="entry name" value="Orn_Arg_deC_N"/>
    <property type="match status" value="1"/>
</dbReference>
<dbReference type="PRINTS" id="PR01181">
    <property type="entry name" value="DAPDCRBXLASE"/>
</dbReference>
<sequence>MSANQAKFAPAWLVEPKDANHIDSKIWPAGMTRSQAGDISLAGVPVGQLAAQYGTPLMLIDQDDFFARGKKVKSAFEKAAAGIGSSAKIYYAGKSLLTTEIVKWIDQLGLNLDVSTGGELALALSGGISPDRIGLHGNNKSLYEIGRAVTANVGAIVIDSEIEIERIASVAGAQDKIQPVRIRVNSGVHAYTHEYLATAREDQKFGIAISDVPALVAKIRSHSHLKFLGLHSHIGSQIFAIEGFVESVRRLIPLHKQLLEGGEVPELNIGGGFGINYTSADEAPAIEVFADQISNEVAKLCGEAGISVPVLCFEPGRVISGPAGITVYNVGTIKDVQLSEDGVTGVRKYISIDGGMSDNARPSLYTADYSPILASRSSTAKPALARVVGKHCESGDIVVRNCYLPEDVNPNDLVAVAATGAYCHSLASNYNYVTRPAIVAVKGGNAQLILRAETEADMFARDPGYSEDKTG</sequence>
<organism evidence="6">
    <name type="scientific">freshwater metagenome</name>
    <dbReference type="NCBI Taxonomy" id="449393"/>
    <lineage>
        <taxon>unclassified sequences</taxon>
        <taxon>metagenomes</taxon>
        <taxon>ecological metagenomes</taxon>
    </lineage>
</organism>
<accession>A0A6J6I6N1</accession>
<dbReference type="AlphaFoldDB" id="A0A6J6I6N1"/>
<evidence type="ECO:0000256" key="3">
    <source>
        <dbReference type="ARBA" id="ARBA00022898"/>
    </source>
</evidence>
<dbReference type="HAMAP" id="MF_02120">
    <property type="entry name" value="LysA"/>
    <property type="match status" value="1"/>
</dbReference>
<name>A0A6J6I6N1_9ZZZZ</name>
<evidence type="ECO:0000313" key="6">
    <source>
        <dbReference type="EMBL" id="CAB4620067.1"/>
    </source>
</evidence>
<dbReference type="PROSITE" id="PS00878">
    <property type="entry name" value="ODR_DC_2_1"/>
    <property type="match status" value="1"/>
</dbReference>
<evidence type="ECO:0000259" key="5">
    <source>
        <dbReference type="Pfam" id="PF02784"/>
    </source>
</evidence>
<dbReference type="InterPro" id="IPR022657">
    <property type="entry name" value="De-COase2_CS"/>
</dbReference>
<proteinExistence type="inferred from homology"/>
<reference evidence="6" key="1">
    <citation type="submission" date="2020-05" db="EMBL/GenBank/DDBJ databases">
        <authorList>
            <person name="Chiriac C."/>
            <person name="Salcher M."/>
            <person name="Ghai R."/>
            <person name="Kavagutti S V."/>
        </authorList>
    </citation>
    <scope>NUCLEOTIDE SEQUENCE</scope>
</reference>
<feature type="domain" description="Orn/DAP/Arg decarboxylase 2 N-terminal" evidence="5">
    <location>
        <begin position="71"/>
        <end position="320"/>
    </location>
</feature>
<dbReference type="NCBIfam" id="TIGR01048">
    <property type="entry name" value="lysA"/>
    <property type="match status" value="1"/>
</dbReference>
<dbReference type="SUPFAM" id="SSF50621">
    <property type="entry name" value="Alanine racemase C-terminal domain-like"/>
    <property type="match status" value="1"/>
</dbReference>
<protein>
    <submittedName>
        <fullName evidence="6">Unannotated protein</fullName>
    </submittedName>
</protein>
<keyword evidence="4" id="KW-0456">Lyase</keyword>
<dbReference type="InterPro" id="IPR029066">
    <property type="entry name" value="PLP-binding_barrel"/>
</dbReference>
<evidence type="ECO:0000256" key="2">
    <source>
        <dbReference type="ARBA" id="ARBA00022793"/>
    </source>
</evidence>
<evidence type="ECO:0000256" key="1">
    <source>
        <dbReference type="ARBA" id="ARBA00001933"/>
    </source>
</evidence>
<gene>
    <name evidence="6" type="ORF">UFOPK1931_00465</name>
</gene>
<dbReference type="InterPro" id="IPR002986">
    <property type="entry name" value="DAP_deCOOHase_LysA"/>
</dbReference>
<dbReference type="SUPFAM" id="SSF51419">
    <property type="entry name" value="PLP-binding barrel"/>
    <property type="match status" value="1"/>
</dbReference>
<keyword evidence="3" id="KW-0663">Pyridoxal phosphate</keyword>
<dbReference type="GO" id="GO:0009089">
    <property type="term" value="P:lysine biosynthetic process via diaminopimelate"/>
    <property type="evidence" value="ECO:0007669"/>
    <property type="project" value="InterPro"/>
</dbReference>
<dbReference type="InterPro" id="IPR009006">
    <property type="entry name" value="Ala_racemase/Decarboxylase_C"/>
</dbReference>
<dbReference type="PANTHER" id="PTHR43727">
    <property type="entry name" value="DIAMINOPIMELATE DECARBOXYLASE"/>
    <property type="match status" value="1"/>
</dbReference>
<keyword evidence="2" id="KW-0210">Decarboxylase</keyword>
<dbReference type="PROSITE" id="PS00879">
    <property type="entry name" value="ODR_DC_2_2"/>
    <property type="match status" value="1"/>
</dbReference>
<dbReference type="InterPro" id="IPR022644">
    <property type="entry name" value="De-COase2_N"/>
</dbReference>
<dbReference type="Gene3D" id="3.20.20.10">
    <property type="entry name" value="Alanine racemase"/>
    <property type="match status" value="1"/>
</dbReference>
<dbReference type="Gene3D" id="2.40.37.10">
    <property type="entry name" value="Lyase, Ornithine Decarboxylase, Chain A, domain 1"/>
    <property type="match status" value="1"/>
</dbReference>
<dbReference type="EMBL" id="CAEZVE010000068">
    <property type="protein sequence ID" value="CAB4620067.1"/>
    <property type="molecule type" value="Genomic_DNA"/>
</dbReference>
<comment type="cofactor">
    <cofactor evidence="1">
        <name>pyridoxal 5'-phosphate</name>
        <dbReference type="ChEBI" id="CHEBI:597326"/>
    </cofactor>
</comment>
<dbReference type="InterPro" id="IPR000183">
    <property type="entry name" value="Orn/DAP/Arg_de-COase"/>
</dbReference>
<evidence type="ECO:0000256" key="4">
    <source>
        <dbReference type="ARBA" id="ARBA00023239"/>
    </source>
</evidence>